<reference evidence="2" key="1">
    <citation type="journal article" date="2013" name="Genome Announc.">
        <title>Draft Genome Sequence of Loktanella cinnabarina LL-001T, Isolated from Deep-Sea Floor Sediment.</title>
        <authorList>
            <person name="Nishi S."/>
            <person name="Tsubouchi T."/>
            <person name="Takaki Y."/>
            <person name="Koyanagi R."/>
            <person name="Satoh N."/>
            <person name="Maruyama T."/>
            <person name="Hatada Y."/>
        </authorList>
    </citation>
    <scope>NUCLEOTIDE SEQUENCE [LARGE SCALE GENOMIC DNA]</scope>
    <source>
        <strain evidence="2">LL-001</strain>
    </source>
</reference>
<dbReference type="PANTHER" id="PTHR30386:SF19">
    <property type="entry name" value="MULTIDRUG EXPORT PROTEIN EMRA-RELATED"/>
    <property type="match status" value="1"/>
</dbReference>
<dbReference type="eggNOG" id="COG1566">
    <property type="taxonomic scope" value="Bacteria"/>
</dbReference>
<gene>
    <name evidence="2" type="ORF">MBELCI_2811</name>
</gene>
<proteinExistence type="predicted"/>
<dbReference type="STRING" id="1337093.MBELCI_2811"/>
<dbReference type="OrthoDB" id="7477732at2"/>
<name>U3AGE1_9RHOB</name>
<dbReference type="AlphaFoldDB" id="U3AGE1"/>
<keyword evidence="3" id="KW-1185">Reference proteome</keyword>
<dbReference type="Gene3D" id="2.40.30.170">
    <property type="match status" value="1"/>
</dbReference>
<dbReference type="Proteomes" id="UP000016566">
    <property type="component" value="Unassembled WGS sequence"/>
</dbReference>
<comment type="caution">
    <text evidence="2">The sequence shown here is derived from an EMBL/GenBank/DDBJ whole genome shotgun (WGS) entry which is preliminary data.</text>
</comment>
<accession>U3AGE1</accession>
<comment type="subcellular location">
    <subcellularLocation>
        <location evidence="1">Cell envelope</location>
    </subcellularLocation>
</comment>
<dbReference type="GO" id="GO:0030313">
    <property type="term" value="C:cell envelope"/>
    <property type="evidence" value="ECO:0007669"/>
    <property type="project" value="UniProtKB-SubCell"/>
</dbReference>
<sequence>MRLTRLFIGLALILVSVWVIVGEQMGGASANAMVNARLTTLRAPLAGRITMPDLAFGATVREGEELASVVDFSVDRIRLDDLVLEWQHAQGERDRLIDVMTETRQMMESLSVRAARFERGKIRQVEVRLRHARARLAMLEERAATPSARLASLEPEILLDGMASRLRRDTAPVAAPAAPVPQTPVDLALAIELAREQVGVLEAAIASARDGVFLADGYNDSPYAGQRLYELQTRYDALEAEHRGQLRAVRDLAARVTQERLSVNRRAEAPLAANVSGQLWEVLAGDGEQVERGQDVLRLLDCDHVLVTASVSESVYNGLRQGDAAKFRMSGSGEVFDATVERLAGAGAATIYRNLAVAPGQKHLERYDVAVSVPGLARSEAGACPVGRTGRVFFEGRPLDRLRGLL</sequence>
<dbReference type="InterPro" id="IPR050739">
    <property type="entry name" value="MFP"/>
</dbReference>
<evidence type="ECO:0000256" key="1">
    <source>
        <dbReference type="ARBA" id="ARBA00004196"/>
    </source>
</evidence>
<dbReference type="PANTHER" id="PTHR30386">
    <property type="entry name" value="MEMBRANE FUSION SUBUNIT OF EMRAB-TOLC MULTIDRUG EFFLUX PUMP"/>
    <property type="match status" value="1"/>
</dbReference>
<evidence type="ECO:0000313" key="3">
    <source>
        <dbReference type="Proteomes" id="UP000016566"/>
    </source>
</evidence>
<protein>
    <submittedName>
        <fullName evidence="2">Curdlan synthesis protein</fullName>
    </submittedName>
</protein>
<organism evidence="2 3">
    <name type="scientific">Limimaricola cinnabarinus LL-001</name>
    <dbReference type="NCBI Taxonomy" id="1337093"/>
    <lineage>
        <taxon>Bacteria</taxon>
        <taxon>Pseudomonadati</taxon>
        <taxon>Pseudomonadota</taxon>
        <taxon>Alphaproteobacteria</taxon>
        <taxon>Rhodobacterales</taxon>
        <taxon>Paracoccaceae</taxon>
        <taxon>Limimaricola</taxon>
    </lineage>
</organism>
<dbReference type="RefSeq" id="WP_021694860.1">
    <property type="nucleotide sequence ID" value="NZ_BATB01000046.1"/>
</dbReference>
<dbReference type="EMBL" id="BATB01000046">
    <property type="protein sequence ID" value="GAD56759.1"/>
    <property type="molecule type" value="Genomic_DNA"/>
</dbReference>
<evidence type="ECO:0000313" key="2">
    <source>
        <dbReference type="EMBL" id="GAD56759.1"/>
    </source>
</evidence>